<dbReference type="RefSeq" id="WP_009071545.1">
    <property type="nucleotide sequence ID" value="NZ_JH597761.1"/>
</dbReference>
<dbReference type="SUPFAM" id="SSF50156">
    <property type="entry name" value="PDZ domain-like"/>
    <property type="match status" value="1"/>
</dbReference>
<reference evidence="3 4" key="1">
    <citation type="submission" date="2012-01" db="EMBL/GenBank/DDBJ databases">
        <title>Improved High-Quality Draft sequence of Metallosphaera yellowstonensis MK1.</title>
        <authorList>
            <consortium name="US DOE Joint Genome Institute"/>
            <person name="Lucas S."/>
            <person name="Han J."/>
            <person name="Cheng J.-F."/>
            <person name="Goodwin L."/>
            <person name="Pitluck S."/>
            <person name="Peters L."/>
            <person name="Teshima H."/>
            <person name="Detter J.C."/>
            <person name="Han C."/>
            <person name="Tapia R."/>
            <person name="Land M."/>
            <person name="Hauser L."/>
            <person name="Kyrpides N."/>
            <person name="Kozubal M."/>
            <person name="Macur R.E."/>
            <person name="Jay Z."/>
            <person name="Inskeep W."/>
            <person name="Woyke T."/>
        </authorList>
    </citation>
    <scope>NUCLEOTIDE SEQUENCE [LARGE SCALE GENOMIC DNA]</scope>
    <source>
        <strain evidence="3 4">MK1</strain>
    </source>
</reference>
<dbReference type="AlphaFoldDB" id="H2C3D4"/>
<evidence type="ECO:0000313" key="4">
    <source>
        <dbReference type="Proteomes" id="UP000003980"/>
    </source>
</evidence>
<dbReference type="STRING" id="671065.MetMK1DRAFT_00012580"/>
<evidence type="ECO:0000259" key="1">
    <source>
        <dbReference type="Pfam" id="PF05299"/>
    </source>
</evidence>
<accession>H2C3D4</accession>
<keyword evidence="3" id="KW-0645">Protease</keyword>
<evidence type="ECO:0000313" key="3">
    <source>
        <dbReference type="EMBL" id="EHP70755.1"/>
    </source>
</evidence>
<dbReference type="Proteomes" id="UP000003980">
    <property type="component" value="Unassembled WGS sequence"/>
</dbReference>
<keyword evidence="3" id="KW-0378">Hydrolase</keyword>
<dbReference type="GO" id="GO:0008233">
    <property type="term" value="F:peptidase activity"/>
    <property type="evidence" value="ECO:0007669"/>
    <property type="project" value="UniProtKB-KW"/>
</dbReference>
<feature type="domain" description="Peptidase M61 N-terminal" evidence="2">
    <location>
        <begin position="19"/>
        <end position="136"/>
    </location>
</feature>
<dbReference type="eggNOG" id="arCOG06005">
    <property type="taxonomic scope" value="Archaea"/>
</dbReference>
<dbReference type="Gene3D" id="2.60.40.3650">
    <property type="match status" value="1"/>
</dbReference>
<organism evidence="3 4">
    <name type="scientific">Metallosphaera yellowstonensis MK1</name>
    <dbReference type="NCBI Taxonomy" id="671065"/>
    <lineage>
        <taxon>Archaea</taxon>
        <taxon>Thermoproteota</taxon>
        <taxon>Thermoprotei</taxon>
        <taxon>Sulfolobales</taxon>
        <taxon>Sulfolobaceae</taxon>
        <taxon>Metallosphaera</taxon>
    </lineage>
</organism>
<keyword evidence="4" id="KW-1185">Reference proteome</keyword>
<proteinExistence type="predicted"/>
<gene>
    <name evidence="3" type="ORF">MetMK1DRAFT_00012580</name>
</gene>
<dbReference type="InterPro" id="IPR027268">
    <property type="entry name" value="Peptidase_M4/M1_CTD_sf"/>
</dbReference>
<dbReference type="Gene3D" id="1.10.390.10">
    <property type="entry name" value="Neutral Protease Domain 2"/>
    <property type="match status" value="1"/>
</dbReference>
<dbReference type="InterPro" id="IPR040756">
    <property type="entry name" value="Peptidase_M61_N"/>
</dbReference>
<name>H2C3D4_9CREN</name>
<dbReference type="InterPro" id="IPR036034">
    <property type="entry name" value="PDZ_sf"/>
</dbReference>
<feature type="domain" description="Peptidase M61 catalytic" evidence="1">
    <location>
        <begin position="210"/>
        <end position="323"/>
    </location>
</feature>
<dbReference type="OrthoDB" id="36892at2157"/>
<sequence>MLFDVFPRPRYLRVRAKGREGVVIFPTYVPGSYLVRDLERHLVDIEGIRISKNRFYVREEFWYTVYTSSKDQREALSTGNYIFVNPPAVFPFQDWNEKYCVRFHVDWPIHTTLRKEGEYYCSDDYESFSDSPIQASPDLKLVRIDDYHYVSSIDDLDPEKVRAVIREIDDRLGQRAEYIFFFRRSDKNYGGIEHLKSSSIVVPWDRKDLVVLFAHEYLHRWNVKTFRPKDLELDMEKEVLSDMLWFAEGVTDYMALVSAVRVGAVSTEEAGKYLANAMAKMTFPGARRTSLAEASRTTWIKYYKQDENFLNSSVSYYDGGLLLGLILDAHLTRVGERIFNVFKNIPQRYTFDDLDRYFRAKGYVDLERLVYSPAVSLLEELKTLLDVSVVDQGIPYYGLMMDNNRVIFVEDDSPADVSSIIPNDTIVGVDGTSRQLEVKDEVNLTIVREGRLMNIKLRSGRSPGHKVRFRVRGELSQAIFNLNEWFGESNLSIL</sequence>
<dbReference type="GO" id="GO:0006508">
    <property type="term" value="P:proteolysis"/>
    <property type="evidence" value="ECO:0007669"/>
    <property type="project" value="UniProtKB-KW"/>
</dbReference>
<protein>
    <submittedName>
        <fullName evidence="3">Putative protease with the C-terminal PDZ domain</fullName>
    </submittedName>
</protein>
<dbReference type="Pfam" id="PF17899">
    <property type="entry name" value="Peptidase_M61_N"/>
    <property type="match status" value="1"/>
</dbReference>
<dbReference type="InterPro" id="IPR007963">
    <property type="entry name" value="Peptidase_M61_catalytic"/>
</dbReference>
<dbReference type="HOGENOM" id="CLU_022755_0_0_2"/>
<evidence type="ECO:0000259" key="2">
    <source>
        <dbReference type="Pfam" id="PF17899"/>
    </source>
</evidence>
<dbReference type="EMBL" id="JH597761">
    <property type="protein sequence ID" value="EHP70755.1"/>
    <property type="molecule type" value="Genomic_DNA"/>
</dbReference>
<dbReference type="Pfam" id="PF05299">
    <property type="entry name" value="Peptidase_M61"/>
    <property type="match status" value="1"/>
</dbReference>